<evidence type="ECO:0000256" key="1">
    <source>
        <dbReference type="ARBA" id="ARBA00023002"/>
    </source>
</evidence>
<dbReference type="PIRSF" id="PIRSF000103">
    <property type="entry name" value="HIBADH"/>
    <property type="match status" value="1"/>
</dbReference>
<dbReference type="InterPro" id="IPR036291">
    <property type="entry name" value="NAD(P)-bd_dom_sf"/>
</dbReference>
<dbReference type="InterPro" id="IPR015815">
    <property type="entry name" value="HIBADH-related"/>
</dbReference>
<protein>
    <submittedName>
        <fullName evidence="3">NAD(P)-dependent oxidoreductase</fullName>
    </submittedName>
</protein>
<dbReference type="InterPro" id="IPR013328">
    <property type="entry name" value="6PGD_dom2"/>
</dbReference>
<dbReference type="Gene3D" id="3.40.50.720">
    <property type="entry name" value="NAD(P)-binding Rossmann-like Domain"/>
    <property type="match status" value="1"/>
</dbReference>
<keyword evidence="4" id="KW-1185">Reference proteome</keyword>
<keyword evidence="1" id="KW-0560">Oxidoreductase</keyword>
<dbReference type="EMBL" id="REFY01000001">
    <property type="protein sequence ID" value="RQG92893.1"/>
    <property type="molecule type" value="Genomic_DNA"/>
</dbReference>
<dbReference type="Pfam" id="PF03446">
    <property type="entry name" value="NAD_binding_2"/>
    <property type="match status" value="1"/>
</dbReference>
<dbReference type="InterPro" id="IPR051265">
    <property type="entry name" value="HIBADH-related_NP60_sf"/>
</dbReference>
<dbReference type="GO" id="GO:0050661">
    <property type="term" value="F:NADP binding"/>
    <property type="evidence" value="ECO:0007669"/>
    <property type="project" value="InterPro"/>
</dbReference>
<organism evidence="3 4">
    <name type="scientific">Natrarchaeobius halalkaliphilus</name>
    <dbReference type="NCBI Taxonomy" id="1679091"/>
    <lineage>
        <taxon>Archaea</taxon>
        <taxon>Methanobacteriati</taxon>
        <taxon>Methanobacteriota</taxon>
        <taxon>Stenosarchaea group</taxon>
        <taxon>Halobacteria</taxon>
        <taxon>Halobacteriales</taxon>
        <taxon>Natrialbaceae</taxon>
        <taxon>Natrarchaeobius</taxon>
    </lineage>
</organism>
<dbReference type="PANTHER" id="PTHR43580">
    <property type="entry name" value="OXIDOREDUCTASE GLYR1-RELATED"/>
    <property type="match status" value="1"/>
</dbReference>
<comment type="caution">
    <text evidence="3">The sequence shown here is derived from an EMBL/GenBank/DDBJ whole genome shotgun (WGS) entry which is preliminary data.</text>
</comment>
<dbReference type="PANTHER" id="PTHR43580:SF2">
    <property type="entry name" value="CYTOKINE-LIKE NUCLEAR FACTOR N-PAC"/>
    <property type="match status" value="1"/>
</dbReference>
<name>A0A3N6LSH7_9EURY</name>
<dbReference type="Gene3D" id="1.10.1040.10">
    <property type="entry name" value="N-(1-d-carboxylethyl)-l-norvaline Dehydrogenase, domain 2"/>
    <property type="match status" value="1"/>
</dbReference>
<accession>A0A3N6LSH7</accession>
<dbReference type="SUPFAM" id="SSF51735">
    <property type="entry name" value="NAD(P)-binding Rossmann-fold domains"/>
    <property type="match status" value="1"/>
</dbReference>
<evidence type="ECO:0000313" key="3">
    <source>
        <dbReference type="EMBL" id="RQG92893.1"/>
    </source>
</evidence>
<dbReference type="GO" id="GO:0016491">
    <property type="term" value="F:oxidoreductase activity"/>
    <property type="evidence" value="ECO:0007669"/>
    <property type="project" value="UniProtKB-KW"/>
</dbReference>
<proteinExistence type="predicted"/>
<feature type="domain" description="6-phosphogluconate dehydrogenase NADP-binding" evidence="2">
    <location>
        <begin position="10"/>
        <end position="161"/>
    </location>
</feature>
<evidence type="ECO:0000313" key="4">
    <source>
        <dbReference type="Proteomes" id="UP000273828"/>
    </source>
</evidence>
<reference evidence="3 4" key="1">
    <citation type="submission" date="2018-10" db="EMBL/GenBank/DDBJ databases">
        <title>Natrarchaeobius chitinivorans gen. nov., sp. nov., and Natrarchaeobius haloalkaliphilus sp. nov., alkaliphilic, chitin-utilizing haloarchaea from hypersaline alkaline lakes.</title>
        <authorList>
            <person name="Sorokin D.Y."/>
            <person name="Elcheninov A.G."/>
            <person name="Kostrikina N.A."/>
            <person name="Bale N.J."/>
            <person name="Sinninghe Damste J.S."/>
            <person name="Khijniak T.V."/>
            <person name="Kublanov I.V."/>
            <person name="Toshchakov S.V."/>
        </authorList>
    </citation>
    <scope>NUCLEOTIDE SEQUENCE [LARGE SCALE GENOMIC DNA]</scope>
    <source>
        <strain evidence="3 4">AArcht-Sl</strain>
    </source>
</reference>
<evidence type="ECO:0000259" key="2">
    <source>
        <dbReference type="Pfam" id="PF03446"/>
    </source>
</evidence>
<dbReference type="Proteomes" id="UP000273828">
    <property type="component" value="Unassembled WGS sequence"/>
</dbReference>
<gene>
    <name evidence="3" type="ORF">EA462_01340</name>
</gene>
<dbReference type="InterPro" id="IPR006115">
    <property type="entry name" value="6PGDH_NADP-bd"/>
</dbReference>
<sequence length="297" mass="32002">MVDRRDTMNDVSVIGCGGIGTAFVETLAGEGVNVIAWNRTREKAEALAGKQVEVADSPGDALEASRTTLCCVSDHPTMMDILEDASDRIDGTTIIGVSFATPEQATEANAFMQDFDGHYLDMAVLAYPRLVGTDTGHFFIAGDSRAYEAARSILDHLGTVTYIDGPPGSAFLRESVVFLPFLPMAVSMVQSAHIAEAMDIPLAWVGERFRALYPAFIDITFETIQSGMDPADPANVDASVQVWSAGAEEYACFLDEMGLDTGMYEALHRLFEAGVADGRGDHDWVSVTELRADQPSS</sequence>
<dbReference type="AlphaFoldDB" id="A0A3N6LSH7"/>